<feature type="non-terminal residue" evidence="4">
    <location>
        <position position="1"/>
    </location>
</feature>
<comment type="caution">
    <text evidence="4">The sequence shown here is derived from an EMBL/GenBank/DDBJ whole genome shotgun (WGS) entry which is preliminary data.</text>
</comment>
<keyword evidence="1" id="KW-0677">Repeat</keyword>
<accession>A0AAV2Q9B9</accession>
<dbReference type="Gene3D" id="2.60.40.10">
    <property type="entry name" value="Immunoglobulins"/>
    <property type="match status" value="2"/>
</dbReference>
<organism evidence="4 5">
    <name type="scientific">Meganyctiphanes norvegica</name>
    <name type="common">Northern krill</name>
    <name type="synonym">Thysanopoda norvegica</name>
    <dbReference type="NCBI Taxonomy" id="48144"/>
    <lineage>
        <taxon>Eukaryota</taxon>
        <taxon>Metazoa</taxon>
        <taxon>Ecdysozoa</taxon>
        <taxon>Arthropoda</taxon>
        <taxon>Crustacea</taxon>
        <taxon>Multicrustacea</taxon>
        <taxon>Malacostraca</taxon>
        <taxon>Eumalacostraca</taxon>
        <taxon>Eucarida</taxon>
        <taxon>Euphausiacea</taxon>
        <taxon>Euphausiidae</taxon>
        <taxon>Meganyctiphanes</taxon>
    </lineage>
</organism>
<dbReference type="SUPFAM" id="SSF49265">
    <property type="entry name" value="Fibronectin type III"/>
    <property type="match status" value="1"/>
</dbReference>
<feature type="domain" description="Fibronectin type-III" evidence="3">
    <location>
        <begin position="181"/>
        <end position="274"/>
    </location>
</feature>
<feature type="region of interest" description="Disordered" evidence="2">
    <location>
        <begin position="172"/>
        <end position="203"/>
    </location>
</feature>
<dbReference type="PROSITE" id="PS50853">
    <property type="entry name" value="FN3"/>
    <property type="match status" value="2"/>
</dbReference>
<dbReference type="EMBL" id="CAXKWB010004772">
    <property type="protein sequence ID" value="CAL4075350.1"/>
    <property type="molecule type" value="Genomic_DNA"/>
</dbReference>
<feature type="compositionally biased region" description="Polar residues" evidence="2">
    <location>
        <begin position="172"/>
        <end position="197"/>
    </location>
</feature>
<feature type="domain" description="Fibronectin type-III" evidence="3">
    <location>
        <begin position="89"/>
        <end position="180"/>
    </location>
</feature>
<proteinExistence type="predicted"/>
<dbReference type="InterPro" id="IPR050991">
    <property type="entry name" value="ECM_Regulatory_Proteins"/>
</dbReference>
<evidence type="ECO:0000313" key="4">
    <source>
        <dbReference type="EMBL" id="CAL4075350.1"/>
    </source>
</evidence>
<dbReference type="Proteomes" id="UP001497623">
    <property type="component" value="Unassembled WGS sequence"/>
</dbReference>
<dbReference type="PANTHER" id="PTHR46708">
    <property type="entry name" value="TENASCIN"/>
    <property type="match status" value="1"/>
</dbReference>
<evidence type="ECO:0000259" key="3">
    <source>
        <dbReference type="PROSITE" id="PS50853"/>
    </source>
</evidence>
<keyword evidence="5" id="KW-1185">Reference proteome</keyword>
<name>A0AAV2Q9B9_MEGNR</name>
<dbReference type="PANTHER" id="PTHR46708:SF2">
    <property type="entry name" value="FIBRONECTIN TYPE-III DOMAIN-CONTAINING PROTEIN"/>
    <property type="match status" value="1"/>
</dbReference>
<dbReference type="AlphaFoldDB" id="A0AAV2Q9B9"/>
<dbReference type="InterPro" id="IPR013783">
    <property type="entry name" value="Ig-like_fold"/>
</dbReference>
<dbReference type="InterPro" id="IPR036116">
    <property type="entry name" value="FN3_sf"/>
</dbReference>
<evidence type="ECO:0000256" key="2">
    <source>
        <dbReference type="SAM" id="MobiDB-lite"/>
    </source>
</evidence>
<protein>
    <recommendedName>
        <fullName evidence="3">Fibronectin type-III domain-containing protein</fullName>
    </recommendedName>
</protein>
<gene>
    <name evidence="4" type="ORF">MNOR_LOCUS9757</name>
</gene>
<dbReference type="CDD" id="cd00063">
    <property type="entry name" value="FN3"/>
    <property type="match status" value="2"/>
</dbReference>
<dbReference type="InterPro" id="IPR003961">
    <property type="entry name" value="FN3_dom"/>
</dbReference>
<sequence length="289" mass="30290">VGVTDVSAVVVAGSCSVEVSWDVGCPDADNYTVAWNGGTQVVTGFTNTTINGLQVESYNITVQAVMDGKDLGETKTSASMEVNPIAPGVPTNIKVGAKGSDNLTVSWDDPTTPTCMGAIRGYILTYHDGSDDTPVEVTDVKSPHHITGLEPCTDYTITVAATWSGGNGSVATKNGTTGTEVPGQSTDIDNPSSTTHSLEVGWSPSEDNACPITSYTVKWSSDSGGEGQEEGLTDTQYDITGLKPCIKYTITVIAYTEKGAGPASDPKTFTTDTDGKFMTDINWINCFIL</sequence>
<reference evidence="4 5" key="1">
    <citation type="submission" date="2024-05" db="EMBL/GenBank/DDBJ databases">
        <authorList>
            <person name="Wallberg A."/>
        </authorList>
    </citation>
    <scope>NUCLEOTIDE SEQUENCE [LARGE SCALE GENOMIC DNA]</scope>
</reference>
<evidence type="ECO:0000256" key="1">
    <source>
        <dbReference type="ARBA" id="ARBA00022737"/>
    </source>
</evidence>
<dbReference type="Pfam" id="PF00041">
    <property type="entry name" value="fn3"/>
    <property type="match status" value="2"/>
</dbReference>
<evidence type="ECO:0000313" key="5">
    <source>
        <dbReference type="Proteomes" id="UP001497623"/>
    </source>
</evidence>
<dbReference type="SMART" id="SM00060">
    <property type="entry name" value="FN3"/>
    <property type="match status" value="3"/>
</dbReference>